<sequence length="123" mass="13660">MLKSSPFYSLESFFSALCDIHCSSWLIEKCLPLHRLDLTLASVLDCNLSRLLRILNDATFSISEVVRRDVFAYTVHTRQTCISGKTVSGGLGWACLILVAYLGNDTDIQQALDCPKENPSAFV</sequence>
<proteinExistence type="predicted"/>
<gene>
    <name evidence="1" type="ORF">SISSUDRAFT_1056565</name>
</gene>
<accession>A0A165WLF0</accession>
<organism evidence="1 2">
    <name type="scientific">Sistotremastrum suecicum HHB10207 ss-3</name>
    <dbReference type="NCBI Taxonomy" id="1314776"/>
    <lineage>
        <taxon>Eukaryota</taxon>
        <taxon>Fungi</taxon>
        <taxon>Dikarya</taxon>
        <taxon>Basidiomycota</taxon>
        <taxon>Agaricomycotina</taxon>
        <taxon>Agaricomycetes</taxon>
        <taxon>Sistotremastrales</taxon>
        <taxon>Sistotremastraceae</taxon>
        <taxon>Sistotremastrum</taxon>
    </lineage>
</organism>
<protein>
    <submittedName>
        <fullName evidence="1">Uncharacterized protein</fullName>
    </submittedName>
</protein>
<evidence type="ECO:0000313" key="1">
    <source>
        <dbReference type="EMBL" id="KZT31298.1"/>
    </source>
</evidence>
<evidence type="ECO:0000313" key="2">
    <source>
        <dbReference type="Proteomes" id="UP000076798"/>
    </source>
</evidence>
<keyword evidence="2" id="KW-1185">Reference proteome</keyword>
<reference evidence="1 2" key="1">
    <citation type="journal article" date="2016" name="Mol. Biol. Evol.">
        <title>Comparative Genomics of Early-Diverging Mushroom-Forming Fungi Provides Insights into the Origins of Lignocellulose Decay Capabilities.</title>
        <authorList>
            <person name="Nagy L.G."/>
            <person name="Riley R."/>
            <person name="Tritt A."/>
            <person name="Adam C."/>
            <person name="Daum C."/>
            <person name="Floudas D."/>
            <person name="Sun H."/>
            <person name="Yadav J.S."/>
            <person name="Pangilinan J."/>
            <person name="Larsson K.H."/>
            <person name="Matsuura K."/>
            <person name="Barry K."/>
            <person name="Labutti K."/>
            <person name="Kuo R."/>
            <person name="Ohm R.A."/>
            <person name="Bhattacharya S.S."/>
            <person name="Shirouzu T."/>
            <person name="Yoshinaga Y."/>
            <person name="Martin F.M."/>
            <person name="Grigoriev I.V."/>
            <person name="Hibbett D.S."/>
        </authorList>
    </citation>
    <scope>NUCLEOTIDE SEQUENCE [LARGE SCALE GENOMIC DNA]</scope>
    <source>
        <strain evidence="1 2">HHB10207 ss-3</strain>
    </source>
</reference>
<dbReference type="AlphaFoldDB" id="A0A165WLF0"/>
<name>A0A165WLF0_9AGAM</name>
<dbReference type="EMBL" id="KV428667">
    <property type="protein sequence ID" value="KZT31298.1"/>
    <property type="molecule type" value="Genomic_DNA"/>
</dbReference>
<dbReference type="Proteomes" id="UP000076798">
    <property type="component" value="Unassembled WGS sequence"/>
</dbReference>